<dbReference type="AlphaFoldDB" id="A0A5B9VVL1"/>
<dbReference type="InterPro" id="IPR036909">
    <property type="entry name" value="Cyt_c-like_dom_sf"/>
</dbReference>
<sequence>MRGSWMLVVSLAGRLALGGEPSRPSSPDPVAVDRGRTALLAHGYLKAEWGIDAYRNAWKFWGTPAPDPEADPEGYARAFASYYGLHPAPYDNEGLPMGLRWSKKADGTKAGFQVDCMACHGGSIAGKSYVGLANSTVDYELLLFDLFRADGRRPPLVPFTINTARGTVNAGMMSIVLLSVRNPDLSRRTFPLLLGSNLPELDAPAWWVLKHKTTMYQDGRTPAASVRSIMQFLLAEKTRAEFEALEPTFADIRAYIGSLEPPAYPLPIDATVAARGKAVFERSCARCHGTYGPVRSYPNKLVPLDVVGTDPARLLGISDRAVEHYNASWFAEHHPVSLDRNGYQAPPLDGIWATAPYLHNGSVPTLHALLHSTERPARFTRPPSTELEHYDARNVGWKFTPVEASPAASPAPRKTSREAHFVYDTHRYGLGNQGHTFGDKLTEDQRMDLIEYLKTL</sequence>
<dbReference type="PANTHER" id="PTHR30600">
    <property type="entry name" value="CYTOCHROME C PEROXIDASE-RELATED"/>
    <property type="match status" value="1"/>
</dbReference>
<evidence type="ECO:0000259" key="5">
    <source>
        <dbReference type="PROSITE" id="PS51007"/>
    </source>
</evidence>
<dbReference type="PROSITE" id="PS51007">
    <property type="entry name" value="CYTC"/>
    <property type="match status" value="2"/>
</dbReference>
<dbReference type="Gene3D" id="1.10.760.10">
    <property type="entry name" value="Cytochrome c-like domain"/>
    <property type="match status" value="1"/>
</dbReference>
<proteinExistence type="predicted"/>
<dbReference type="KEGG" id="agv:OJF2_09520"/>
<name>A0A5B9VVL1_9BACT</name>
<dbReference type="RefSeq" id="WP_246196381.1">
    <property type="nucleotide sequence ID" value="NZ_CP042997.1"/>
</dbReference>
<feature type="domain" description="Cytochrome c" evidence="5">
    <location>
        <begin position="103"/>
        <end position="237"/>
    </location>
</feature>
<dbReference type="InterPro" id="IPR051395">
    <property type="entry name" value="Cytochrome_c_Peroxidase/MauG"/>
</dbReference>
<dbReference type="GO" id="GO:0020037">
    <property type="term" value="F:heme binding"/>
    <property type="evidence" value="ECO:0007669"/>
    <property type="project" value="InterPro"/>
</dbReference>
<dbReference type="Proteomes" id="UP000324233">
    <property type="component" value="Chromosome"/>
</dbReference>
<dbReference type="GO" id="GO:0004130">
    <property type="term" value="F:cytochrome-c peroxidase activity"/>
    <property type="evidence" value="ECO:0007669"/>
    <property type="project" value="TreeGrafter"/>
</dbReference>
<reference evidence="6 7" key="1">
    <citation type="submission" date="2019-08" db="EMBL/GenBank/DDBJ databases">
        <title>Deep-cultivation of Planctomycetes and their phenomic and genomic characterization uncovers novel biology.</title>
        <authorList>
            <person name="Wiegand S."/>
            <person name="Jogler M."/>
            <person name="Boedeker C."/>
            <person name="Pinto D."/>
            <person name="Vollmers J."/>
            <person name="Rivas-Marin E."/>
            <person name="Kohn T."/>
            <person name="Peeters S.H."/>
            <person name="Heuer A."/>
            <person name="Rast P."/>
            <person name="Oberbeckmann S."/>
            <person name="Bunk B."/>
            <person name="Jeske O."/>
            <person name="Meyerdierks A."/>
            <person name="Storesund J.E."/>
            <person name="Kallscheuer N."/>
            <person name="Luecker S."/>
            <person name="Lage O.M."/>
            <person name="Pohl T."/>
            <person name="Merkel B.J."/>
            <person name="Hornburger P."/>
            <person name="Mueller R.-W."/>
            <person name="Bruemmer F."/>
            <person name="Labrenz M."/>
            <person name="Spormann A.M."/>
            <person name="Op den Camp H."/>
            <person name="Overmann J."/>
            <person name="Amann R."/>
            <person name="Jetten M.S.M."/>
            <person name="Mascher T."/>
            <person name="Medema M.H."/>
            <person name="Devos D.P."/>
            <person name="Kaster A.-K."/>
            <person name="Ovreas L."/>
            <person name="Rohde M."/>
            <person name="Galperin M.Y."/>
            <person name="Jogler C."/>
        </authorList>
    </citation>
    <scope>NUCLEOTIDE SEQUENCE [LARGE SCALE GENOMIC DNA]</scope>
    <source>
        <strain evidence="6 7">OJF2</strain>
    </source>
</reference>
<dbReference type="Pfam" id="PF21419">
    <property type="entry name" value="RoxA-like_Cyt-c"/>
    <property type="match status" value="1"/>
</dbReference>
<dbReference type="EMBL" id="CP042997">
    <property type="protein sequence ID" value="QEH32476.1"/>
    <property type="molecule type" value="Genomic_DNA"/>
</dbReference>
<keyword evidence="3 4" id="KW-0408">Iron</keyword>
<dbReference type="PANTHER" id="PTHR30600:SF9">
    <property type="entry name" value="BLR7738 PROTEIN"/>
    <property type="match status" value="1"/>
</dbReference>
<dbReference type="GO" id="GO:0009055">
    <property type="term" value="F:electron transfer activity"/>
    <property type="evidence" value="ECO:0007669"/>
    <property type="project" value="InterPro"/>
</dbReference>
<dbReference type="GO" id="GO:0046872">
    <property type="term" value="F:metal ion binding"/>
    <property type="evidence" value="ECO:0007669"/>
    <property type="project" value="UniProtKB-KW"/>
</dbReference>
<protein>
    <submittedName>
        <fullName evidence="6">Cytochrome c</fullName>
    </submittedName>
</protein>
<dbReference type="SUPFAM" id="SSF46626">
    <property type="entry name" value="Cytochrome c"/>
    <property type="match status" value="1"/>
</dbReference>
<dbReference type="InterPro" id="IPR009056">
    <property type="entry name" value="Cyt_c-like_dom"/>
</dbReference>
<gene>
    <name evidence="6" type="ORF">OJF2_09520</name>
</gene>
<evidence type="ECO:0000256" key="4">
    <source>
        <dbReference type="PROSITE-ProRule" id="PRU00433"/>
    </source>
</evidence>
<keyword evidence="1 4" id="KW-0349">Heme</keyword>
<keyword evidence="7" id="KW-1185">Reference proteome</keyword>
<evidence type="ECO:0000313" key="6">
    <source>
        <dbReference type="EMBL" id="QEH32476.1"/>
    </source>
</evidence>
<organism evidence="6 7">
    <name type="scientific">Aquisphaera giovannonii</name>
    <dbReference type="NCBI Taxonomy" id="406548"/>
    <lineage>
        <taxon>Bacteria</taxon>
        <taxon>Pseudomonadati</taxon>
        <taxon>Planctomycetota</taxon>
        <taxon>Planctomycetia</taxon>
        <taxon>Isosphaerales</taxon>
        <taxon>Isosphaeraceae</taxon>
        <taxon>Aquisphaera</taxon>
    </lineage>
</organism>
<evidence type="ECO:0000313" key="7">
    <source>
        <dbReference type="Proteomes" id="UP000324233"/>
    </source>
</evidence>
<feature type="domain" description="Cytochrome c" evidence="5">
    <location>
        <begin position="271"/>
        <end position="456"/>
    </location>
</feature>
<keyword evidence="2 4" id="KW-0479">Metal-binding</keyword>
<evidence type="ECO:0000256" key="2">
    <source>
        <dbReference type="ARBA" id="ARBA00022723"/>
    </source>
</evidence>
<evidence type="ECO:0000256" key="1">
    <source>
        <dbReference type="ARBA" id="ARBA00022617"/>
    </source>
</evidence>
<accession>A0A5B9VVL1</accession>
<evidence type="ECO:0000256" key="3">
    <source>
        <dbReference type="ARBA" id="ARBA00023004"/>
    </source>
</evidence>